<dbReference type="Proteomes" id="UP001597362">
    <property type="component" value="Unassembled WGS sequence"/>
</dbReference>
<feature type="domain" description="Alpha-L-rhamnosidase six-hairpin glycosidase" evidence="3">
    <location>
        <begin position="558"/>
        <end position="899"/>
    </location>
</feature>
<sequence length="980" mass="112257">MNEIVQHHLPHNNWRATWIWGVGEASPRNEWRLFRKQFYIDAAEPLILKLTADARYVVYINGQLLGRGPVRSWQTSLAYDEYNITHLVRIGQYNSIAVLVMHYGVSTFQYLRGRGGLLAQIDATTNTYAEQSKFSPIVTTDDSWKTTIHASYATRASRISCQLPFVEMFDANQAEVDWFARDFDDSNWDSATVIGAVGMHPWTEIVATDIPPLTETAVDPLRIERLRAVVPRQWGSAIDWRNHFVPSSPDHANVIQLYGIAATILRLTEPTTLTIGIVDSGRFTTQIAINGRWYTEQDYERKMSEQYLHIPLEAGDHFVLLDLEGTVHGHSYHLAIDAPIPIELISPLTILQNKIMATPFVTLGPFDYIEKIDHQPTKPIKDNHPEYIRAKATLKSAGDLQNFLPLLRTLDAALMSDDDIFSACVWTTEAKTISIPYTLHNLVIANRTVAEIPLFDQADTEFIVDFGKEYSGYIAFSLFAAANTIIDFYGFEYMNANWIQHTYQLDNTMRYICHEGYQTYTSNIRRGFRYLQIVVRQASYPVRFEKLTMLQSHFPVAEIGQFHSSDALLNDIWEMSKHTTKLCMEDTFVDCPSYEQVYWVGDARNEALINYYLFGNTAITKRSLELVIGSGFQSPLLVNQVPSGWNSVIPNWTFFWITACYEYYLFSGDQQFAQNVLPAMETVLDAYQQRINPQGLLDMNGWNLLDWAPIDQPNEGIVSHQNMFLVRALQHAATLANLTNQTHMPIQQWQTAAHTLQLAINHHLWSEEEQAYIDCIHEDGRRSTIYSMQTQTVAYLCNIAGEDRLHYLEQYILKPPVHFVPIGSPFMSFFYYEALVKLGQQQVMIDDIRHHYGTMLRYGATTCWEMYPKPLDVREHEQLLTRSHCHAWSAGPAYFLSAYLLGVTSDDPGWNQITIEPHIVDLDWARGTVPLPGDGRVDIEWHVDHTSRLFSLRVIIPAHIKATIITPDGYELQLDKVVID</sequence>
<dbReference type="SUPFAM" id="SSF48208">
    <property type="entry name" value="Six-hairpin glycosidases"/>
    <property type="match status" value="1"/>
</dbReference>
<feature type="domain" description="Alpha-L-rhamnosidase C-terminal" evidence="4">
    <location>
        <begin position="902"/>
        <end position="970"/>
    </location>
</feature>
<evidence type="ECO:0000259" key="4">
    <source>
        <dbReference type="Pfam" id="PF17390"/>
    </source>
</evidence>
<dbReference type="Gene3D" id="2.60.120.260">
    <property type="entry name" value="Galactose-binding domain-like"/>
    <property type="match status" value="3"/>
</dbReference>
<keyword evidence="6" id="KW-0378">Hydrolase</keyword>
<dbReference type="InterPro" id="IPR008928">
    <property type="entry name" value="6-hairpin_glycosidase_sf"/>
</dbReference>
<accession>A0ABW4YNR6</accession>
<comment type="caution">
    <text evidence="6">The sequence shown here is derived from an EMBL/GenBank/DDBJ whole genome shotgun (WGS) entry which is preliminary data.</text>
</comment>
<name>A0ABW4YNR6_9BACL</name>
<feature type="domain" description="Alpha-L-rhamnosidase concanavalin-like" evidence="1">
    <location>
        <begin position="458"/>
        <end position="539"/>
    </location>
</feature>
<gene>
    <name evidence="6" type="ORF">ACFSJH_15565</name>
</gene>
<proteinExistence type="predicted"/>
<evidence type="ECO:0000259" key="1">
    <source>
        <dbReference type="Pfam" id="PF05592"/>
    </source>
</evidence>
<evidence type="ECO:0000259" key="5">
    <source>
        <dbReference type="Pfam" id="PF21557"/>
    </source>
</evidence>
<dbReference type="RefSeq" id="WP_377774036.1">
    <property type="nucleotide sequence ID" value="NZ_JBHUHO010000035.1"/>
</dbReference>
<feature type="domain" description="Alpha-L-rhamnosidase" evidence="5">
    <location>
        <begin position="234"/>
        <end position="411"/>
    </location>
</feature>
<dbReference type="InterPro" id="IPR008902">
    <property type="entry name" value="Rhamnosid_concanavalin"/>
</dbReference>
<evidence type="ECO:0000313" key="7">
    <source>
        <dbReference type="Proteomes" id="UP001597362"/>
    </source>
</evidence>
<dbReference type="InterPro" id="IPR048653">
    <property type="entry name" value="RhaB_D2"/>
</dbReference>
<dbReference type="Gene3D" id="1.50.10.10">
    <property type="match status" value="1"/>
</dbReference>
<dbReference type="InterPro" id="IPR035396">
    <property type="entry name" value="Bac_rhamnosid6H"/>
</dbReference>
<evidence type="ECO:0000259" key="2">
    <source>
        <dbReference type="Pfam" id="PF08531"/>
    </source>
</evidence>
<dbReference type="PANTHER" id="PTHR34987:SF4">
    <property type="entry name" value="ALPHA-L-RHAMNOSIDASE C-TERMINAL DOMAIN-CONTAINING PROTEIN"/>
    <property type="match status" value="1"/>
</dbReference>
<dbReference type="SUPFAM" id="SSF49785">
    <property type="entry name" value="Galactose-binding domain-like"/>
    <property type="match status" value="1"/>
</dbReference>
<dbReference type="InterPro" id="IPR008979">
    <property type="entry name" value="Galactose-bd-like_sf"/>
</dbReference>
<keyword evidence="7" id="KW-1185">Reference proteome</keyword>
<evidence type="ECO:0000313" key="6">
    <source>
        <dbReference type="EMBL" id="MFD2117148.1"/>
    </source>
</evidence>
<dbReference type="Pfam" id="PF21557">
    <property type="entry name" value="RhaB_D2"/>
    <property type="match status" value="1"/>
</dbReference>
<dbReference type="InterPro" id="IPR035398">
    <property type="entry name" value="Bac_rhamnosid_C"/>
</dbReference>
<dbReference type="PANTHER" id="PTHR34987">
    <property type="entry name" value="C, PUTATIVE (AFU_ORTHOLOGUE AFUA_3G02880)-RELATED"/>
    <property type="match status" value="1"/>
</dbReference>
<dbReference type="GO" id="GO:0016787">
    <property type="term" value="F:hydrolase activity"/>
    <property type="evidence" value="ECO:0007669"/>
    <property type="project" value="UniProtKB-KW"/>
</dbReference>
<dbReference type="EMBL" id="JBHUHO010000035">
    <property type="protein sequence ID" value="MFD2117148.1"/>
    <property type="molecule type" value="Genomic_DNA"/>
</dbReference>
<dbReference type="Pfam" id="PF08531">
    <property type="entry name" value="Bac_rhamnosid_N"/>
    <property type="match status" value="1"/>
</dbReference>
<protein>
    <submittedName>
        <fullName evidence="6">Family 78 glycoside hydrolase catalytic domain</fullName>
    </submittedName>
</protein>
<dbReference type="Pfam" id="PF17390">
    <property type="entry name" value="Bac_rhamnosid_C"/>
    <property type="match status" value="1"/>
</dbReference>
<dbReference type="Pfam" id="PF05592">
    <property type="entry name" value="Bac_rhamnosid"/>
    <property type="match status" value="1"/>
</dbReference>
<dbReference type="Pfam" id="PF17389">
    <property type="entry name" value="Bac_rhamnosid6H"/>
    <property type="match status" value="1"/>
</dbReference>
<reference evidence="7" key="1">
    <citation type="journal article" date="2019" name="Int. J. Syst. Evol. Microbiol.">
        <title>The Global Catalogue of Microorganisms (GCM) 10K type strain sequencing project: providing services to taxonomists for standard genome sequencing and annotation.</title>
        <authorList>
            <consortium name="The Broad Institute Genomics Platform"/>
            <consortium name="The Broad Institute Genome Sequencing Center for Infectious Disease"/>
            <person name="Wu L."/>
            <person name="Ma J."/>
        </authorList>
    </citation>
    <scope>NUCLEOTIDE SEQUENCE [LARGE SCALE GENOMIC DNA]</scope>
    <source>
        <strain evidence="7">GH52</strain>
    </source>
</reference>
<evidence type="ECO:0000259" key="3">
    <source>
        <dbReference type="Pfam" id="PF17389"/>
    </source>
</evidence>
<dbReference type="InterPro" id="IPR013737">
    <property type="entry name" value="Bac_rhamnosid_N"/>
</dbReference>
<dbReference type="Gene3D" id="2.60.420.10">
    <property type="entry name" value="Maltose phosphorylase, domain 3"/>
    <property type="match status" value="1"/>
</dbReference>
<feature type="domain" description="Bacterial alpha-L-rhamnosidase N-terminal" evidence="2">
    <location>
        <begin position="54"/>
        <end position="211"/>
    </location>
</feature>
<organism evidence="6 7">
    <name type="scientific">Paenibacillus yanchengensis</name>
    <dbReference type="NCBI Taxonomy" id="2035833"/>
    <lineage>
        <taxon>Bacteria</taxon>
        <taxon>Bacillati</taxon>
        <taxon>Bacillota</taxon>
        <taxon>Bacilli</taxon>
        <taxon>Bacillales</taxon>
        <taxon>Paenibacillaceae</taxon>
        <taxon>Paenibacillus</taxon>
    </lineage>
</organism>
<dbReference type="InterPro" id="IPR012341">
    <property type="entry name" value="6hp_glycosidase-like_sf"/>
</dbReference>